<evidence type="ECO:0000313" key="2">
    <source>
        <dbReference type="Proteomes" id="UP000319257"/>
    </source>
</evidence>
<dbReference type="GeneID" id="41970235"/>
<dbReference type="RefSeq" id="XP_030999990.1">
    <property type="nucleotide sequence ID" value="XM_031137015.1"/>
</dbReference>
<protein>
    <submittedName>
        <fullName evidence="1">Uncharacterized protein</fullName>
    </submittedName>
</protein>
<dbReference type="Proteomes" id="UP000319257">
    <property type="component" value="Unassembled WGS sequence"/>
</dbReference>
<name>A0A507BL89_9PEZI</name>
<dbReference type="OrthoDB" id="5412996at2759"/>
<evidence type="ECO:0000313" key="1">
    <source>
        <dbReference type="EMBL" id="TPX18279.1"/>
    </source>
</evidence>
<dbReference type="EMBL" id="SKBQ01000011">
    <property type="protein sequence ID" value="TPX18279.1"/>
    <property type="molecule type" value="Genomic_DNA"/>
</dbReference>
<proteinExistence type="predicted"/>
<keyword evidence="2" id="KW-1185">Reference proteome</keyword>
<organism evidence="1 2">
    <name type="scientific">Thyridium curvatum</name>
    <dbReference type="NCBI Taxonomy" id="1093900"/>
    <lineage>
        <taxon>Eukaryota</taxon>
        <taxon>Fungi</taxon>
        <taxon>Dikarya</taxon>
        <taxon>Ascomycota</taxon>
        <taxon>Pezizomycotina</taxon>
        <taxon>Sordariomycetes</taxon>
        <taxon>Sordariomycetidae</taxon>
        <taxon>Thyridiales</taxon>
        <taxon>Thyridiaceae</taxon>
        <taxon>Thyridium</taxon>
    </lineage>
</organism>
<gene>
    <name evidence="1" type="ORF">E0L32_002788</name>
</gene>
<dbReference type="AlphaFoldDB" id="A0A507BL89"/>
<reference evidence="1 2" key="1">
    <citation type="submission" date="2019-06" db="EMBL/GenBank/DDBJ databases">
        <title>Draft genome sequence of the filamentous fungus Phialemoniopsis curvata isolated from diesel fuel.</title>
        <authorList>
            <person name="Varaljay V.A."/>
            <person name="Lyon W.J."/>
            <person name="Crouch A.L."/>
            <person name="Drake C.E."/>
            <person name="Hollomon J.M."/>
            <person name="Nadeau L.J."/>
            <person name="Nunn H.S."/>
            <person name="Stevenson B.S."/>
            <person name="Bojanowski C.L."/>
            <person name="Crookes-Goodson W.J."/>
        </authorList>
    </citation>
    <scope>NUCLEOTIDE SEQUENCE [LARGE SCALE GENOMIC DNA]</scope>
    <source>
        <strain evidence="1 2">D216</strain>
    </source>
</reference>
<dbReference type="InParanoid" id="A0A507BL89"/>
<sequence length="220" mass="24272">MNPSQNSDNLAWGRSDELFEVQSKDSVVFPAEKILAETATLAFCNQHTKLLVPKLSFHDIASNVGPFIIIQDIGSRRGMTRALEAPRDEDDTPVLDPDISESTLQSLYVQVARSEGTPYQTADEWYGTLAEKQLATLISQHNDIVSSEDDCRNEYATRQMFSRLAKQGRLAILGFLDNPWSAQSKYEPGTLPAPDNSALLVSDVTNSGLAMSLSTMETRS</sequence>
<comment type="caution">
    <text evidence="1">The sequence shown here is derived from an EMBL/GenBank/DDBJ whole genome shotgun (WGS) entry which is preliminary data.</text>
</comment>
<accession>A0A507BL89</accession>